<evidence type="ECO:0000313" key="2">
    <source>
        <dbReference type="EMBL" id="CDH25090.1"/>
    </source>
</evidence>
<proteinExistence type="predicted"/>
<evidence type="ECO:0000256" key="1">
    <source>
        <dbReference type="SAM" id="Coils"/>
    </source>
</evidence>
<dbReference type="HOGENOM" id="CLU_2209021_0_0_6"/>
<protein>
    <submittedName>
        <fullName evidence="2">Uncharacterized protein</fullName>
    </submittedName>
</protein>
<accession>A0A077PL15</accession>
<organism evidence="2 3">
    <name type="scientific">Xenorhabdus bovienii str. kraussei Becker Underwood</name>
    <dbReference type="NCBI Taxonomy" id="1398204"/>
    <lineage>
        <taxon>Bacteria</taxon>
        <taxon>Pseudomonadati</taxon>
        <taxon>Pseudomonadota</taxon>
        <taxon>Gammaproteobacteria</taxon>
        <taxon>Enterobacterales</taxon>
        <taxon>Morganellaceae</taxon>
        <taxon>Xenorhabdus</taxon>
    </lineage>
</organism>
<evidence type="ECO:0000313" key="3">
    <source>
        <dbReference type="Proteomes" id="UP000028493"/>
    </source>
</evidence>
<gene>
    <name evidence="2" type="ORF">XBKB1_3690001</name>
</gene>
<feature type="coiled-coil region" evidence="1">
    <location>
        <begin position="70"/>
        <end position="97"/>
    </location>
</feature>
<comment type="caution">
    <text evidence="2">The sequence shown here is derived from an EMBL/GenBank/DDBJ whole genome shotgun (WGS) entry which is preliminary data.</text>
</comment>
<dbReference type="EMBL" id="CBSZ010000300">
    <property type="protein sequence ID" value="CDH25090.1"/>
    <property type="molecule type" value="Genomic_DNA"/>
</dbReference>
<name>A0A077PL15_XENBV</name>
<reference evidence="2" key="1">
    <citation type="submission" date="2013-07" db="EMBL/GenBank/DDBJ databases">
        <title>Sub-species coevolution in mutualistic symbiosis.</title>
        <authorList>
            <person name="Murfin K."/>
            <person name="Klassen J."/>
            <person name="Lee M."/>
            <person name="Forst S."/>
            <person name="Stock P."/>
            <person name="Goodrich-Blair H."/>
        </authorList>
    </citation>
    <scope>NUCLEOTIDE SEQUENCE [LARGE SCALE GENOMIC DNA]</scope>
    <source>
        <strain evidence="2">Kraussei Becker Underwood</strain>
    </source>
</reference>
<sequence>MHLLGESKIYRYLKLRGDALFILVSENEERINLKSLHNDDSFSFDAVFVSNNVLAKMKKVKELKQTKITAKIDERKTKSVEEQINKLSEQISTAMADAFATAKKRKK</sequence>
<keyword evidence="1" id="KW-0175">Coiled coil</keyword>
<dbReference type="AlphaFoldDB" id="A0A077PL15"/>
<dbReference type="Proteomes" id="UP000028493">
    <property type="component" value="Unassembled WGS sequence"/>
</dbReference>